<evidence type="ECO:0000259" key="10">
    <source>
        <dbReference type="PROSITE" id="PS52002"/>
    </source>
</evidence>
<dbReference type="CDD" id="cd01719">
    <property type="entry name" value="Sm_G"/>
    <property type="match status" value="1"/>
</dbReference>
<dbReference type="InterPro" id="IPR044641">
    <property type="entry name" value="Lsm7/SmG-like"/>
</dbReference>
<dbReference type="Gene3D" id="2.30.30.100">
    <property type="match status" value="1"/>
</dbReference>
<evidence type="ECO:0000256" key="7">
    <source>
        <dbReference type="ARBA" id="ARBA00023242"/>
    </source>
</evidence>
<dbReference type="GO" id="GO:0071004">
    <property type="term" value="C:U2-type prespliceosome"/>
    <property type="evidence" value="ECO:0007669"/>
    <property type="project" value="TreeGrafter"/>
</dbReference>
<keyword evidence="3 9" id="KW-0507">mRNA processing</keyword>
<organism evidence="11 12">
    <name type="scientific">Chondrus crispus</name>
    <name type="common">Carrageen Irish moss</name>
    <name type="synonym">Polymorpha crispa</name>
    <dbReference type="NCBI Taxonomy" id="2769"/>
    <lineage>
        <taxon>Eukaryota</taxon>
        <taxon>Rhodophyta</taxon>
        <taxon>Florideophyceae</taxon>
        <taxon>Rhodymeniophycidae</taxon>
        <taxon>Gigartinales</taxon>
        <taxon>Gigartinaceae</taxon>
        <taxon>Chondrus</taxon>
    </lineage>
</organism>
<keyword evidence="4 9" id="KW-0747">Spliceosome</keyword>
<gene>
    <name evidence="11" type="ORF">CHC_T00010037001</name>
</gene>
<protein>
    <recommendedName>
        <fullName evidence="9">Small nuclear ribonucleoprotein G</fullName>
        <shortName evidence="9">snRNP-G</shortName>
    </recommendedName>
</protein>
<dbReference type="GO" id="GO:0003723">
    <property type="term" value="F:RNA binding"/>
    <property type="evidence" value="ECO:0007669"/>
    <property type="project" value="UniProtKB-UniRule"/>
</dbReference>
<dbReference type="GO" id="GO:0097526">
    <property type="term" value="C:spliceosomal tri-snRNP complex"/>
    <property type="evidence" value="ECO:0007669"/>
    <property type="project" value="TreeGrafter"/>
</dbReference>
<reference evidence="12" key="1">
    <citation type="journal article" date="2013" name="Proc. Natl. Acad. Sci. U.S.A.">
        <title>Genome structure and metabolic features in the red seaweed Chondrus crispus shed light on evolution of the Archaeplastida.</title>
        <authorList>
            <person name="Collen J."/>
            <person name="Porcel B."/>
            <person name="Carre W."/>
            <person name="Ball S.G."/>
            <person name="Chaparro C."/>
            <person name="Tonon T."/>
            <person name="Barbeyron T."/>
            <person name="Michel G."/>
            <person name="Noel B."/>
            <person name="Valentin K."/>
            <person name="Elias M."/>
            <person name="Artiguenave F."/>
            <person name="Arun A."/>
            <person name="Aury J.M."/>
            <person name="Barbosa-Neto J.F."/>
            <person name="Bothwell J.H."/>
            <person name="Bouget F.Y."/>
            <person name="Brillet L."/>
            <person name="Cabello-Hurtado F."/>
            <person name="Capella-Gutierrez S."/>
            <person name="Charrier B."/>
            <person name="Cladiere L."/>
            <person name="Cock J.M."/>
            <person name="Coelho S.M."/>
            <person name="Colleoni C."/>
            <person name="Czjzek M."/>
            <person name="Da Silva C."/>
            <person name="Delage L."/>
            <person name="Denoeud F."/>
            <person name="Deschamps P."/>
            <person name="Dittami S.M."/>
            <person name="Gabaldon T."/>
            <person name="Gachon C.M."/>
            <person name="Groisillier A."/>
            <person name="Herve C."/>
            <person name="Jabbari K."/>
            <person name="Katinka M."/>
            <person name="Kloareg B."/>
            <person name="Kowalczyk N."/>
            <person name="Labadie K."/>
            <person name="Leblanc C."/>
            <person name="Lopez P.J."/>
            <person name="McLachlan D.H."/>
            <person name="Meslet-Cladiere L."/>
            <person name="Moustafa A."/>
            <person name="Nehr Z."/>
            <person name="Nyvall Collen P."/>
            <person name="Panaud O."/>
            <person name="Partensky F."/>
            <person name="Poulain J."/>
            <person name="Rensing S.A."/>
            <person name="Rousvoal S."/>
            <person name="Samson G."/>
            <person name="Symeonidi A."/>
            <person name="Weissenbach J."/>
            <person name="Zambounis A."/>
            <person name="Wincker P."/>
            <person name="Boyen C."/>
        </authorList>
    </citation>
    <scope>NUCLEOTIDE SEQUENCE [LARGE SCALE GENOMIC DNA]</scope>
    <source>
        <strain evidence="12">cv. Stackhouse</strain>
    </source>
</reference>
<evidence type="ECO:0000256" key="9">
    <source>
        <dbReference type="RuleBase" id="RU365052"/>
    </source>
</evidence>
<dbReference type="GO" id="GO:0071013">
    <property type="term" value="C:catalytic step 2 spliceosome"/>
    <property type="evidence" value="ECO:0007669"/>
    <property type="project" value="TreeGrafter"/>
</dbReference>
<dbReference type="GO" id="GO:0071011">
    <property type="term" value="C:precatalytic spliceosome"/>
    <property type="evidence" value="ECO:0007669"/>
    <property type="project" value="TreeGrafter"/>
</dbReference>
<dbReference type="PANTHER" id="PTHR10553">
    <property type="entry name" value="SMALL NUCLEAR RIBONUCLEOPROTEIN"/>
    <property type="match status" value="1"/>
</dbReference>
<evidence type="ECO:0000256" key="6">
    <source>
        <dbReference type="ARBA" id="ARBA00023187"/>
    </source>
</evidence>
<dbReference type="Gramene" id="CDF38578">
    <property type="protein sequence ID" value="CDF38578"/>
    <property type="gene ID" value="CHC_T00010037001"/>
</dbReference>
<dbReference type="KEGG" id="ccp:CHC_T00010037001"/>
<dbReference type="GO" id="GO:0005686">
    <property type="term" value="C:U2 snRNP"/>
    <property type="evidence" value="ECO:0007669"/>
    <property type="project" value="TreeGrafter"/>
</dbReference>
<dbReference type="RefSeq" id="XP_005718483.1">
    <property type="nucleotide sequence ID" value="XM_005718426.1"/>
</dbReference>
<keyword evidence="5 9" id="KW-0694">RNA-binding</keyword>
<comment type="subcellular location">
    <subcellularLocation>
        <location evidence="1 9">Nucleus</location>
    </subcellularLocation>
</comment>
<dbReference type="PROSITE" id="PS52002">
    <property type="entry name" value="SM"/>
    <property type="match status" value="1"/>
</dbReference>
<sequence length="76" mass="8705">MAKYLPEMKQWMEKRLSLGLNGNRTVEGTLRGYDQFMNIVLNDCVEVKKDGERRPIGMSVIRGNSILTMETLQRGS</sequence>
<dbReference type="GO" id="GO:0000387">
    <property type="term" value="P:spliceosomal snRNP assembly"/>
    <property type="evidence" value="ECO:0007669"/>
    <property type="project" value="UniProtKB-UniRule"/>
</dbReference>
<dbReference type="FunFam" id="2.30.30.100:FF:000023">
    <property type="entry name" value="Small nuclear ribonucleoprotein G"/>
    <property type="match status" value="1"/>
</dbReference>
<evidence type="ECO:0000256" key="8">
    <source>
        <dbReference type="ARBA" id="ARBA00023274"/>
    </source>
</evidence>
<dbReference type="OMA" id="MSKAQPP"/>
<dbReference type="GO" id="GO:0005689">
    <property type="term" value="C:U12-type spliceosomal complex"/>
    <property type="evidence" value="ECO:0007669"/>
    <property type="project" value="TreeGrafter"/>
</dbReference>
<keyword evidence="6 9" id="KW-0508">mRNA splicing</keyword>
<evidence type="ECO:0000313" key="12">
    <source>
        <dbReference type="Proteomes" id="UP000012073"/>
    </source>
</evidence>
<keyword evidence="7 9" id="KW-0539">Nucleus</keyword>
<dbReference type="InterPro" id="IPR034098">
    <property type="entry name" value="Sm_G"/>
</dbReference>
<evidence type="ECO:0000256" key="5">
    <source>
        <dbReference type="ARBA" id="ARBA00022884"/>
    </source>
</evidence>
<dbReference type="OrthoDB" id="2146at2759"/>
<proteinExistence type="inferred from homology"/>
<dbReference type="EMBL" id="HG001947">
    <property type="protein sequence ID" value="CDF38578.1"/>
    <property type="molecule type" value="Genomic_DNA"/>
</dbReference>
<accession>R7QLE2</accession>
<dbReference type="GO" id="GO:0005682">
    <property type="term" value="C:U5 snRNP"/>
    <property type="evidence" value="ECO:0007669"/>
    <property type="project" value="TreeGrafter"/>
</dbReference>
<dbReference type="PANTHER" id="PTHR10553:SF2">
    <property type="entry name" value="SMALL NUCLEAR RIBONUCLEOPROTEIN G"/>
    <property type="match status" value="1"/>
</dbReference>
<evidence type="ECO:0000256" key="3">
    <source>
        <dbReference type="ARBA" id="ARBA00022664"/>
    </source>
</evidence>
<dbReference type="Pfam" id="PF01423">
    <property type="entry name" value="LSM"/>
    <property type="match status" value="1"/>
</dbReference>
<dbReference type="SMART" id="SM00651">
    <property type="entry name" value="Sm"/>
    <property type="match status" value="1"/>
</dbReference>
<dbReference type="GO" id="GO:0005687">
    <property type="term" value="C:U4 snRNP"/>
    <property type="evidence" value="ECO:0007669"/>
    <property type="project" value="TreeGrafter"/>
</dbReference>
<dbReference type="InterPro" id="IPR001163">
    <property type="entry name" value="Sm_dom_euk/arc"/>
</dbReference>
<evidence type="ECO:0000313" key="11">
    <source>
        <dbReference type="EMBL" id="CDF38578.1"/>
    </source>
</evidence>
<dbReference type="GO" id="GO:0034719">
    <property type="term" value="C:SMN-Sm protein complex"/>
    <property type="evidence" value="ECO:0007669"/>
    <property type="project" value="TreeGrafter"/>
</dbReference>
<comment type="function">
    <text evidence="9">Plays a role in pre-mRNA splicing.</text>
</comment>
<dbReference type="InterPro" id="IPR010920">
    <property type="entry name" value="LSM_dom_sf"/>
</dbReference>
<evidence type="ECO:0000256" key="2">
    <source>
        <dbReference type="ARBA" id="ARBA00006850"/>
    </source>
</evidence>
<dbReference type="InterPro" id="IPR047575">
    <property type="entry name" value="Sm"/>
</dbReference>
<evidence type="ECO:0000256" key="4">
    <source>
        <dbReference type="ARBA" id="ARBA00022728"/>
    </source>
</evidence>
<feature type="domain" description="Sm" evidence="10">
    <location>
        <begin position="3"/>
        <end position="75"/>
    </location>
</feature>
<dbReference type="STRING" id="2769.R7QLE2"/>
<keyword evidence="8 9" id="KW-0687">Ribonucleoprotein</keyword>
<evidence type="ECO:0000256" key="1">
    <source>
        <dbReference type="ARBA" id="ARBA00004123"/>
    </source>
</evidence>
<keyword evidence="12" id="KW-1185">Reference proteome</keyword>
<dbReference type="AlphaFoldDB" id="R7QLE2"/>
<dbReference type="GeneID" id="17326202"/>
<dbReference type="GO" id="GO:0043186">
    <property type="term" value="C:P granule"/>
    <property type="evidence" value="ECO:0007669"/>
    <property type="project" value="TreeGrafter"/>
</dbReference>
<dbReference type="GO" id="GO:0005685">
    <property type="term" value="C:U1 snRNP"/>
    <property type="evidence" value="ECO:0007669"/>
    <property type="project" value="TreeGrafter"/>
</dbReference>
<comment type="similarity">
    <text evidence="2 9">Belongs to the snRNP Sm proteins family.</text>
</comment>
<dbReference type="SUPFAM" id="SSF50182">
    <property type="entry name" value="Sm-like ribonucleoproteins"/>
    <property type="match status" value="1"/>
</dbReference>
<dbReference type="Proteomes" id="UP000012073">
    <property type="component" value="Unassembled WGS sequence"/>
</dbReference>
<name>R7QLE2_CHOCR</name>